<dbReference type="EMBL" id="PNYA01000018">
    <property type="protein sequence ID" value="PMS17698.1"/>
    <property type="molecule type" value="Genomic_DNA"/>
</dbReference>
<proteinExistence type="predicted"/>
<evidence type="ECO:0000313" key="1">
    <source>
        <dbReference type="EMBL" id="PMS17698.1"/>
    </source>
</evidence>
<organism evidence="1 2">
    <name type="scientific">Trinickia dabaoshanensis</name>
    <dbReference type="NCBI Taxonomy" id="564714"/>
    <lineage>
        <taxon>Bacteria</taxon>
        <taxon>Pseudomonadati</taxon>
        <taxon>Pseudomonadota</taxon>
        <taxon>Betaproteobacteria</taxon>
        <taxon>Burkholderiales</taxon>
        <taxon>Burkholderiaceae</taxon>
        <taxon>Trinickia</taxon>
    </lineage>
</organism>
<comment type="caution">
    <text evidence="1">The sequence shown here is derived from an EMBL/GenBank/DDBJ whole genome shotgun (WGS) entry which is preliminary data.</text>
</comment>
<sequence>MPLARISLPAGRTAQYKKGLADGVLRALVETFNVPKDDQFMVLTEHGPQDLIYNRSYLGIERSDGFVLIQLTVSNTRPLEKKRALYRRIVELLAEDPGIRKEDVFINLVEVLPENWSFGNGEAQYVPQ</sequence>
<dbReference type="InterPro" id="IPR014347">
    <property type="entry name" value="Tautomerase/MIF_sf"/>
</dbReference>
<accession>A0A2N7VKN4</accession>
<evidence type="ECO:0000313" key="2">
    <source>
        <dbReference type="Proteomes" id="UP000235616"/>
    </source>
</evidence>
<dbReference type="AlphaFoldDB" id="A0A2N7VKN4"/>
<protein>
    <submittedName>
        <fullName evidence="1">Tautomerase family protein</fullName>
    </submittedName>
</protein>
<name>A0A2N7VKN4_9BURK</name>
<dbReference type="InterPro" id="IPR037479">
    <property type="entry name" value="Tauto_MSAD"/>
</dbReference>
<dbReference type="RefSeq" id="WP_102647120.1">
    <property type="nucleotide sequence ID" value="NZ_PNYA01000018.1"/>
</dbReference>
<dbReference type="Gene3D" id="3.30.429.10">
    <property type="entry name" value="Macrophage Migration Inhibitory Factor"/>
    <property type="match status" value="1"/>
</dbReference>
<dbReference type="Proteomes" id="UP000235616">
    <property type="component" value="Unassembled WGS sequence"/>
</dbReference>
<reference evidence="1 2" key="1">
    <citation type="submission" date="2018-01" db="EMBL/GenBank/DDBJ databases">
        <title>Whole genome analyses suggest that Burkholderia sensu lato contains two further novel genera in the rhizoxinica-symbiotica group Mycetohabitans gen. nov., and Trinickia gen. nov.: implications for the evolution of diazotrophy and nodulation in the Burkholderiaceae.</title>
        <authorList>
            <person name="Estrada-de los Santos P."/>
            <person name="Palmer M."/>
            <person name="Chavez-Ramirez B."/>
            <person name="Beukes C."/>
            <person name="Steenkamp E.T."/>
            <person name="Hirsch A.M."/>
            <person name="Manyaka P."/>
            <person name="Maluk M."/>
            <person name="Lafos M."/>
            <person name="Crook M."/>
            <person name="Gross E."/>
            <person name="Simon M.F."/>
            <person name="Bueno dos Reis Junior F."/>
            <person name="Poole P.S."/>
            <person name="Venter S.N."/>
            <person name="James E.K."/>
        </authorList>
    </citation>
    <scope>NUCLEOTIDE SEQUENCE [LARGE SCALE GENOMIC DNA]</scope>
    <source>
        <strain evidence="1 2">GIMN1.004</strain>
    </source>
</reference>
<keyword evidence="2" id="KW-1185">Reference proteome</keyword>
<dbReference type="PANTHER" id="PTHR38460">
    <property type="entry name" value="TAUTOMERASE YOLI-RELATED"/>
    <property type="match status" value="1"/>
</dbReference>
<gene>
    <name evidence="1" type="ORF">C0Z18_19810</name>
</gene>
<dbReference type="Pfam" id="PF14552">
    <property type="entry name" value="Tautomerase_2"/>
    <property type="match status" value="1"/>
</dbReference>
<dbReference type="SUPFAM" id="SSF55331">
    <property type="entry name" value="Tautomerase/MIF"/>
    <property type="match status" value="1"/>
</dbReference>
<dbReference type="PANTHER" id="PTHR38460:SF1">
    <property type="entry name" value="TAUTOMERASE YOLI-RELATED"/>
    <property type="match status" value="1"/>
</dbReference>
<dbReference type="OrthoDB" id="9804765at2"/>